<evidence type="ECO:0000313" key="2">
    <source>
        <dbReference type="Proteomes" id="UP000215703"/>
    </source>
</evidence>
<dbReference type="AlphaFoldDB" id="A0A2U8PGZ8"/>
<protein>
    <submittedName>
        <fullName evidence="1">Uncharacterized protein</fullName>
    </submittedName>
</protein>
<proteinExistence type="predicted"/>
<dbReference type="EMBL" id="CP029425">
    <property type="protein sequence ID" value="AWL97043.1"/>
    <property type="molecule type" value="Genomic_DNA"/>
</dbReference>
<dbReference type="KEGG" id="bot:CIT37_36720"/>
<name>A0A2U8PGZ8_9BRAD</name>
<reference evidence="1 2" key="1">
    <citation type="journal article" date="2014" name="Int. J. Syst. Evol. Microbiol.">
        <title>Bradyrhizobium ottawaense sp. nov., a symbiotic nitrogen fixing bacterium from root nodules of soybeans in Canada.</title>
        <authorList>
            <person name="Yu X."/>
            <person name="Cloutier S."/>
            <person name="Tambong J.T."/>
            <person name="Bromfield E.S."/>
        </authorList>
    </citation>
    <scope>NUCLEOTIDE SEQUENCE [LARGE SCALE GENOMIC DNA]</scope>
    <source>
        <strain evidence="1 2">OO99</strain>
    </source>
</reference>
<gene>
    <name evidence="1" type="ORF">CIT37_36720</name>
</gene>
<sequence>MQMLTFGCCRQDEGSKRACASAEQLIDGPCLPAELGYEELLFDPWSLLAKRGSRFTAGCALLMKDFLECDVRVGIRR</sequence>
<reference evidence="1 2" key="2">
    <citation type="journal article" date="2017" name="Syst. Appl. Microbiol.">
        <title>Soybeans inoculated with root zone soils of Canadian native legumes harbour diverse and novel Bradyrhizobium spp. that possess agricultural potential.</title>
        <authorList>
            <person name="Bromfield E.S.P."/>
            <person name="Cloutier S."/>
            <person name="Tambong J.T."/>
            <person name="Tran Thi T.V."/>
        </authorList>
    </citation>
    <scope>NUCLEOTIDE SEQUENCE [LARGE SCALE GENOMIC DNA]</scope>
    <source>
        <strain evidence="1 2">OO99</strain>
    </source>
</reference>
<organism evidence="1 2">
    <name type="scientific">Bradyrhizobium ottawaense</name>
    <dbReference type="NCBI Taxonomy" id="931866"/>
    <lineage>
        <taxon>Bacteria</taxon>
        <taxon>Pseudomonadati</taxon>
        <taxon>Pseudomonadota</taxon>
        <taxon>Alphaproteobacteria</taxon>
        <taxon>Hyphomicrobiales</taxon>
        <taxon>Nitrobacteraceae</taxon>
        <taxon>Bradyrhizobium</taxon>
    </lineage>
</organism>
<dbReference type="Proteomes" id="UP000215703">
    <property type="component" value="Chromosome"/>
</dbReference>
<accession>A0A2U8PGZ8</accession>
<evidence type="ECO:0000313" key="1">
    <source>
        <dbReference type="EMBL" id="AWL97043.1"/>
    </source>
</evidence>